<dbReference type="InterPro" id="IPR050832">
    <property type="entry name" value="Bact_Acetyltransf"/>
</dbReference>
<keyword evidence="1" id="KW-0808">Transferase</keyword>
<dbReference type="Pfam" id="PF00583">
    <property type="entry name" value="Acetyltransf_1"/>
    <property type="match status" value="1"/>
</dbReference>
<evidence type="ECO:0000259" key="3">
    <source>
        <dbReference type="PROSITE" id="PS51186"/>
    </source>
</evidence>
<dbReference type="PROSITE" id="PS51186">
    <property type="entry name" value="GNAT"/>
    <property type="match status" value="1"/>
</dbReference>
<reference evidence="4 5" key="1">
    <citation type="submission" date="2018-09" db="EMBL/GenBank/DDBJ databases">
        <title>Comparative genomics of Leucobacter spp.</title>
        <authorList>
            <person name="Reis A.C."/>
            <person name="Kolvenbach B.A."/>
            <person name="Corvini P.F.X."/>
            <person name="Nunes O.C."/>
        </authorList>
    </citation>
    <scope>NUCLEOTIDE SEQUENCE [LARGE SCALE GENOMIC DNA]</scope>
    <source>
        <strain evidence="4 5">L-1</strain>
    </source>
</reference>
<comment type="caution">
    <text evidence="4">The sequence shown here is derived from an EMBL/GenBank/DDBJ whole genome shotgun (WGS) entry which is preliminary data.</text>
</comment>
<feature type="domain" description="N-acetyltransferase" evidence="3">
    <location>
        <begin position="56"/>
        <end position="206"/>
    </location>
</feature>
<organism evidence="4 5">
    <name type="scientific">Leucobacter chromiireducens subsp. chromiireducens</name>
    <dbReference type="NCBI Taxonomy" id="660067"/>
    <lineage>
        <taxon>Bacteria</taxon>
        <taxon>Bacillati</taxon>
        <taxon>Actinomycetota</taxon>
        <taxon>Actinomycetes</taxon>
        <taxon>Micrococcales</taxon>
        <taxon>Microbacteriaceae</taxon>
        <taxon>Leucobacter</taxon>
    </lineage>
</organism>
<keyword evidence="5" id="KW-1185">Reference proteome</keyword>
<name>A0ABS1SR46_9MICO</name>
<dbReference type="SUPFAM" id="SSF55729">
    <property type="entry name" value="Acyl-CoA N-acyltransferases (Nat)"/>
    <property type="match status" value="1"/>
</dbReference>
<dbReference type="Proteomes" id="UP001646141">
    <property type="component" value="Unassembled WGS sequence"/>
</dbReference>
<evidence type="ECO:0000256" key="2">
    <source>
        <dbReference type="ARBA" id="ARBA00023315"/>
    </source>
</evidence>
<dbReference type="PANTHER" id="PTHR43877">
    <property type="entry name" value="AMINOALKYLPHOSPHONATE N-ACETYLTRANSFERASE-RELATED-RELATED"/>
    <property type="match status" value="1"/>
</dbReference>
<dbReference type="InterPro" id="IPR000182">
    <property type="entry name" value="GNAT_dom"/>
</dbReference>
<dbReference type="InterPro" id="IPR016181">
    <property type="entry name" value="Acyl_CoA_acyltransferase"/>
</dbReference>
<accession>A0ABS1SR46</accession>
<sequence>MKLVNNVTQFCATALRPARGPPVPAIPISDHLPTPSRAVLIHQIYEGPALSNHSHTTVRFLAPADEPRWRALFRAYREFYRLPESEEVVSRAWGWMMDPRHECNALVAEADGEVLGFAHHRRFSAPYTGTTHLFLDDLFTDPAVRGRGVGRALITRLREMAAAEGRAGVQWVTAADNHQAQALYNTLATPASWITYDAEPLPRAAE</sequence>
<gene>
    <name evidence="4" type="ORF">D3226_11790</name>
</gene>
<evidence type="ECO:0000256" key="1">
    <source>
        <dbReference type="ARBA" id="ARBA00022679"/>
    </source>
</evidence>
<dbReference type="EMBL" id="QYAD01000004">
    <property type="protein sequence ID" value="MBL3690629.1"/>
    <property type="molecule type" value="Genomic_DNA"/>
</dbReference>
<evidence type="ECO:0000313" key="5">
    <source>
        <dbReference type="Proteomes" id="UP001646141"/>
    </source>
</evidence>
<keyword evidence="2" id="KW-0012">Acyltransferase</keyword>
<dbReference type="Gene3D" id="3.40.630.30">
    <property type="match status" value="1"/>
</dbReference>
<dbReference type="CDD" id="cd04301">
    <property type="entry name" value="NAT_SF"/>
    <property type="match status" value="1"/>
</dbReference>
<evidence type="ECO:0000313" key="4">
    <source>
        <dbReference type="EMBL" id="MBL3690629.1"/>
    </source>
</evidence>
<proteinExistence type="predicted"/>
<protein>
    <submittedName>
        <fullName evidence="4">GNAT family N-acetyltransferase</fullName>
    </submittedName>
</protein>